<sequence length="100" mass="11768">MARKSLIEREKRRYSLVQKYSEKRKFLKSELKKAKLTEDKLKIQLKLQKLPRNSSPTRLHNRCSLTGRPRAFNRFFGLSRNALRELALKGLLPGVVKSSW</sequence>
<comment type="similarity">
    <text evidence="1">Belongs to the universal ribosomal protein uS14 family.</text>
</comment>
<evidence type="ECO:0000256" key="5">
    <source>
        <dbReference type="SAM" id="Coils"/>
    </source>
</evidence>
<dbReference type="GO" id="GO:0006412">
    <property type="term" value="P:translation"/>
    <property type="evidence" value="ECO:0007669"/>
    <property type="project" value="InterPro"/>
</dbReference>
<dbReference type="AlphaFoldDB" id="A0A873HVU8"/>
<accession>A0A873HVU8</accession>
<gene>
    <name evidence="6" type="primary">rps14</name>
    <name evidence="6" type="ORF">DBVPGpl_007</name>
</gene>
<protein>
    <recommendedName>
        <fullName evidence="4">Small ribosomal subunit protein uS14c</fullName>
    </recommendedName>
</protein>
<evidence type="ECO:0000313" key="6">
    <source>
        <dbReference type="EMBL" id="QOZ41683.1"/>
    </source>
</evidence>
<reference evidence="6" key="1">
    <citation type="journal article" name="Front. Plant Sci.">
        <title>Sequencing and Analysis of the Complete Organellar Genomes of Prototheca wickerhamii.</title>
        <authorList>
            <person name="Bakula Z."/>
            <person name="Gromadka R."/>
            <person name="Gawor J."/>
            <person name="Siedlecki P."/>
            <person name="Pomorski J.J."/>
            <person name="Maciszewski K."/>
            <person name="Gromadka A."/>
            <person name="Karnkowska A."/>
            <person name="Jagielski T."/>
        </authorList>
    </citation>
    <scope>NUCLEOTIDE SEQUENCE</scope>
    <source>
        <strain evidence="6">DBVPG</strain>
    </source>
</reference>
<evidence type="ECO:0000256" key="3">
    <source>
        <dbReference type="ARBA" id="ARBA00023274"/>
    </source>
</evidence>
<dbReference type="PANTHER" id="PTHR19836">
    <property type="entry name" value="30S RIBOSOMAL PROTEIN S14"/>
    <property type="match status" value="1"/>
</dbReference>
<dbReference type="SUPFAM" id="SSF57716">
    <property type="entry name" value="Glucocorticoid receptor-like (DNA-binding domain)"/>
    <property type="match status" value="1"/>
</dbReference>
<dbReference type="Gene3D" id="1.10.287.1480">
    <property type="match status" value="1"/>
</dbReference>
<dbReference type="NCBIfam" id="NF006477">
    <property type="entry name" value="PRK08881.1"/>
    <property type="match status" value="1"/>
</dbReference>
<dbReference type="InterPro" id="IPR001209">
    <property type="entry name" value="Ribosomal_uS14"/>
</dbReference>
<dbReference type="PROSITE" id="PS00527">
    <property type="entry name" value="RIBOSOMAL_S14"/>
    <property type="match status" value="1"/>
</dbReference>
<evidence type="ECO:0000256" key="2">
    <source>
        <dbReference type="ARBA" id="ARBA00022980"/>
    </source>
</evidence>
<dbReference type="FunFam" id="1.10.287.1480:FF:000001">
    <property type="entry name" value="30S ribosomal protein S14"/>
    <property type="match status" value="1"/>
</dbReference>
<dbReference type="EMBL" id="MN794236">
    <property type="protein sequence ID" value="QOZ41683.1"/>
    <property type="molecule type" value="Genomic_DNA"/>
</dbReference>
<dbReference type="HAMAP" id="MF_00537">
    <property type="entry name" value="Ribosomal_uS14_1"/>
    <property type="match status" value="1"/>
</dbReference>
<keyword evidence="5" id="KW-0175">Coiled coil</keyword>
<dbReference type="GO" id="GO:0003735">
    <property type="term" value="F:structural constituent of ribosome"/>
    <property type="evidence" value="ECO:0007669"/>
    <property type="project" value="InterPro"/>
</dbReference>
<dbReference type="GeneID" id="63880496"/>
<dbReference type="RefSeq" id="YP_010040787.1">
    <property type="nucleotide sequence ID" value="NC_054192.1"/>
</dbReference>
<keyword evidence="6" id="KW-0934">Plastid</keyword>
<evidence type="ECO:0000256" key="1">
    <source>
        <dbReference type="ARBA" id="ARBA00009083"/>
    </source>
</evidence>
<name>A0A873HVU8_PROWI</name>
<dbReference type="Pfam" id="PF00253">
    <property type="entry name" value="Ribosomal_S14"/>
    <property type="match status" value="1"/>
</dbReference>
<geneLocation type="non-photosynthetic plastid" evidence="6"/>
<feature type="coiled-coil region" evidence="5">
    <location>
        <begin position="17"/>
        <end position="44"/>
    </location>
</feature>
<organism evidence="6">
    <name type="scientific">Prototheca wickerhamii</name>
    <dbReference type="NCBI Taxonomy" id="3111"/>
    <lineage>
        <taxon>Eukaryota</taxon>
        <taxon>Viridiplantae</taxon>
        <taxon>Chlorophyta</taxon>
        <taxon>core chlorophytes</taxon>
        <taxon>Trebouxiophyceae</taxon>
        <taxon>Chlorellales</taxon>
        <taxon>Chlorellaceae</taxon>
        <taxon>Prototheca</taxon>
    </lineage>
</organism>
<evidence type="ECO:0000256" key="4">
    <source>
        <dbReference type="ARBA" id="ARBA00035247"/>
    </source>
</evidence>
<proteinExistence type="inferred from homology"/>
<keyword evidence="3" id="KW-0687">Ribonucleoprotein</keyword>
<dbReference type="GO" id="GO:0015935">
    <property type="term" value="C:small ribosomal subunit"/>
    <property type="evidence" value="ECO:0007669"/>
    <property type="project" value="TreeGrafter"/>
</dbReference>
<dbReference type="InterPro" id="IPR018271">
    <property type="entry name" value="Ribosomal_uS14_CS"/>
</dbReference>
<dbReference type="PANTHER" id="PTHR19836:SF19">
    <property type="entry name" value="SMALL RIBOSOMAL SUBUNIT PROTEIN US14M"/>
    <property type="match status" value="1"/>
</dbReference>
<dbReference type="InterPro" id="IPR023036">
    <property type="entry name" value="Ribosomal_uS14_bac/plastid"/>
</dbReference>
<keyword evidence="2 6" id="KW-0689">Ribosomal protein</keyword>
<dbReference type="GO" id="GO:0005737">
    <property type="term" value="C:cytoplasm"/>
    <property type="evidence" value="ECO:0007669"/>
    <property type="project" value="UniProtKB-ARBA"/>
</dbReference>